<sequence length="119" mass="13306">MDYEGMRKNICTGETAAITVAGQSVGTGELSSTRNGFTRARSLMASVRSTNHLGVVGQPVKKVVLTLSVRMKQRVSYRTQSVCLLSISVDFDTMRIFFDDDSKKYRKVTRYETGRQVKT</sequence>
<proteinExistence type="predicted"/>
<reference evidence="1 2" key="1">
    <citation type="submission" date="2018-11" db="EMBL/GenBank/DDBJ databases">
        <authorList>
            <consortium name="Pathogen Informatics"/>
        </authorList>
    </citation>
    <scope>NUCLEOTIDE SEQUENCE [LARGE SCALE GENOMIC DNA]</scope>
    <source>
        <strain evidence="1 2">NST_G2</strain>
    </source>
</reference>
<protein>
    <submittedName>
        <fullName evidence="1">Uncharacterized protein</fullName>
    </submittedName>
</protein>
<dbReference type="AlphaFoldDB" id="A0A3P7DMB3"/>
<name>A0A3P7DMB3_SCHSO</name>
<evidence type="ECO:0000313" key="1">
    <source>
        <dbReference type="EMBL" id="VDM04864.1"/>
    </source>
</evidence>
<dbReference type="Proteomes" id="UP000275846">
    <property type="component" value="Unassembled WGS sequence"/>
</dbReference>
<keyword evidence="2" id="KW-1185">Reference proteome</keyword>
<gene>
    <name evidence="1" type="ORF">SSLN_LOCUS18478</name>
</gene>
<organism evidence="1 2">
    <name type="scientific">Schistocephalus solidus</name>
    <name type="common">Tapeworm</name>
    <dbReference type="NCBI Taxonomy" id="70667"/>
    <lineage>
        <taxon>Eukaryota</taxon>
        <taxon>Metazoa</taxon>
        <taxon>Spiralia</taxon>
        <taxon>Lophotrochozoa</taxon>
        <taxon>Platyhelminthes</taxon>
        <taxon>Cestoda</taxon>
        <taxon>Eucestoda</taxon>
        <taxon>Diphyllobothriidea</taxon>
        <taxon>Diphyllobothriidae</taxon>
        <taxon>Schistocephalus</taxon>
    </lineage>
</organism>
<evidence type="ECO:0000313" key="2">
    <source>
        <dbReference type="Proteomes" id="UP000275846"/>
    </source>
</evidence>
<dbReference type="EMBL" id="UYSU01044525">
    <property type="protein sequence ID" value="VDM04864.1"/>
    <property type="molecule type" value="Genomic_DNA"/>
</dbReference>
<accession>A0A3P7DMB3</accession>